<evidence type="ECO:0000256" key="1">
    <source>
        <dbReference type="SAM" id="MobiDB-lite"/>
    </source>
</evidence>
<feature type="region of interest" description="Disordered" evidence="1">
    <location>
        <begin position="102"/>
        <end position="122"/>
    </location>
</feature>
<dbReference type="AlphaFoldDB" id="Q96W47"/>
<dbReference type="EMBL" id="AF378543">
    <property type="protein sequence ID" value="AAK58046.1"/>
    <property type="molecule type" value="mRNA"/>
</dbReference>
<evidence type="ECO:0000313" key="2">
    <source>
        <dbReference type="EMBL" id="AAK58046.1"/>
    </source>
</evidence>
<feature type="non-terminal residue" evidence="2">
    <location>
        <position position="122"/>
    </location>
</feature>
<proteinExistence type="evidence at transcript level"/>
<organism evidence="2">
    <name type="scientific">Ophiostoma novo-ulmi</name>
    <dbReference type="NCBI Taxonomy" id="42373"/>
    <lineage>
        <taxon>Eukaryota</taxon>
        <taxon>Fungi</taxon>
        <taxon>Dikarya</taxon>
        <taxon>Ascomycota</taxon>
        <taxon>Pezizomycotina</taxon>
        <taxon>Sordariomycetes</taxon>
        <taxon>Sordariomycetidae</taxon>
        <taxon>Ophiostomatales</taxon>
        <taxon>Ophiostomataceae</taxon>
        <taxon>Ophiostoma</taxon>
    </lineage>
</organism>
<sequence length="122" mass="13823">SNNVLPDVTDGTCIDSSRTFSFKRRAEGLTFTVSQQITPSSNQTGTYLIPKNDFIFTKTTTASVEELSPLPTRPFKSFYKTAFGIHESLGRNIMRRIMEEVARPRSENPVPYKDHYETHSTS</sequence>
<name>Q96W47_OPHNO</name>
<accession>Q96W47</accession>
<feature type="non-terminal residue" evidence="2">
    <location>
        <position position="1"/>
    </location>
</feature>
<reference evidence="2" key="1">
    <citation type="submission" date="2001-05" db="EMBL/GenBank/DDBJ databases">
        <title>A first detailed genetic map and electrophoretic karyotypes of the Dutch elm disease pathogens.</title>
        <authorList>
            <person name="Dusabenyagasani M."/>
            <person name="Dufour J."/>
            <person name="Bernier L."/>
        </authorList>
    </citation>
    <scope>NUCLEOTIDE SEQUENCE</scope>
    <source>
        <strain evidence="2">MH75</strain>
    </source>
</reference>
<protein>
    <submittedName>
        <fullName evidence="2">Uncharacterized protein</fullName>
    </submittedName>
</protein>